<keyword evidence="1" id="KW-1133">Transmembrane helix</keyword>
<protein>
    <submittedName>
        <fullName evidence="2">DUF2982 domain-containing protein</fullName>
    </submittedName>
</protein>
<accession>A0A3L8Q1H1</accession>
<feature type="transmembrane region" description="Helical" evidence="1">
    <location>
        <begin position="36"/>
        <end position="55"/>
    </location>
</feature>
<sequence>MTDITPSSKRNGISLTFIGGLGLFSGLLLFATSTLFAVALIAFATGAVTLILGIAKLRQPKVSIEFTETGFIYYHVRGQFAVEWDNIQRVDIPSVYKSMEHVQLPYVGIKVKSINQVLDSISPRLATGLLTEQRPLLMTAGAQSGDDTALEIYLNHEFMPLTVNDERYRGVLAMFGRRCLMLSEHLGYHLYIPADSLDRELDDFIKLLRQRQQQHQKTYTR</sequence>
<dbReference type="Pfam" id="PF11201">
    <property type="entry name" value="DUF2982"/>
    <property type="match status" value="1"/>
</dbReference>
<organism evidence="2 3">
    <name type="scientific">Parashewanella curva</name>
    <dbReference type="NCBI Taxonomy" id="2338552"/>
    <lineage>
        <taxon>Bacteria</taxon>
        <taxon>Pseudomonadati</taxon>
        <taxon>Pseudomonadota</taxon>
        <taxon>Gammaproteobacteria</taxon>
        <taxon>Alteromonadales</taxon>
        <taxon>Shewanellaceae</taxon>
        <taxon>Parashewanella</taxon>
    </lineage>
</organism>
<dbReference type="InterPro" id="IPR021367">
    <property type="entry name" value="DUF2982"/>
</dbReference>
<dbReference type="EMBL" id="QZEI01000002">
    <property type="protein sequence ID" value="RLV61527.1"/>
    <property type="molecule type" value="Genomic_DNA"/>
</dbReference>
<name>A0A3L8Q1H1_9GAMM</name>
<proteinExistence type="predicted"/>
<evidence type="ECO:0000256" key="1">
    <source>
        <dbReference type="SAM" id="Phobius"/>
    </source>
</evidence>
<dbReference type="AlphaFoldDB" id="A0A3L8Q1H1"/>
<evidence type="ECO:0000313" key="2">
    <source>
        <dbReference type="EMBL" id="RLV61527.1"/>
    </source>
</evidence>
<keyword evidence="3" id="KW-1185">Reference proteome</keyword>
<feature type="transmembrane region" description="Helical" evidence="1">
    <location>
        <begin position="12"/>
        <end position="30"/>
    </location>
</feature>
<dbReference type="OrthoDB" id="7061905at2"/>
<keyword evidence="1" id="KW-0472">Membrane</keyword>
<keyword evidence="1" id="KW-0812">Transmembrane</keyword>
<comment type="caution">
    <text evidence="2">The sequence shown here is derived from an EMBL/GenBank/DDBJ whole genome shotgun (WGS) entry which is preliminary data.</text>
</comment>
<evidence type="ECO:0000313" key="3">
    <source>
        <dbReference type="Proteomes" id="UP000281474"/>
    </source>
</evidence>
<gene>
    <name evidence="2" type="ORF">D5018_01380</name>
</gene>
<reference evidence="2 3" key="1">
    <citation type="submission" date="2018-09" db="EMBL/GenBank/DDBJ databases">
        <title>Phylogeny of the Shewanellaceae, and recommendation for two new genera, Pseudoshewanella and Parashewanella.</title>
        <authorList>
            <person name="Wang G."/>
        </authorList>
    </citation>
    <scope>NUCLEOTIDE SEQUENCE [LARGE SCALE GENOMIC DNA]</scope>
    <source>
        <strain evidence="2 3">C51</strain>
    </source>
</reference>
<dbReference type="Proteomes" id="UP000281474">
    <property type="component" value="Unassembled WGS sequence"/>
</dbReference>
<dbReference type="RefSeq" id="WP_121837200.1">
    <property type="nucleotide sequence ID" value="NZ_ML014754.1"/>
</dbReference>